<evidence type="ECO:0000313" key="2">
    <source>
        <dbReference type="Proteomes" id="UP000054223"/>
    </source>
</evidence>
<evidence type="ECO:0000313" key="1">
    <source>
        <dbReference type="EMBL" id="KUG09293.1"/>
    </source>
</evidence>
<name>A0A9X0L5Z7_SOLP1</name>
<organism evidence="1 2">
    <name type="scientific">Solirubrum puertoriconensis</name>
    <dbReference type="NCBI Taxonomy" id="1751427"/>
    <lineage>
        <taxon>Bacteria</taxon>
        <taxon>Pseudomonadati</taxon>
        <taxon>Bacteroidota</taxon>
        <taxon>Cytophagia</taxon>
        <taxon>Cytophagales</taxon>
    </lineage>
</organism>
<reference evidence="1 2" key="1">
    <citation type="submission" date="2015-11" db="EMBL/GenBank/DDBJ databases">
        <title>Solirubrum puertoriconensis gen. nov. an environmental bacteria isolated in Puerto Rico.</title>
        <authorList>
            <person name="Cuebas-Irizarry M.F."/>
            <person name="Montalvo-Rodriguez R."/>
        </authorList>
    </citation>
    <scope>NUCLEOTIDE SEQUENCE [LARGE SCALE GENOMIC DNA]</scope>
    <source>
        <strain evidence="1 2">MC1A</strain>
    </source>
</reference>
<protein>
    <submittedName>
        <fullName evidence="1">Uncharacterized protein</fullName>
    </submittedName>
</protein>
<comment type="caution">
    <text evidence="1">The sequence shown here is derived from an EMBL/GenBank/DDBJ whole genome shotgun (WGS) entry which is preliminary data.</text>
</comment>
<proteinExistence type="predicted"/>
<keyword evidence="2" id="KW-1185">Reference proteome</keyword>
<gene>
    <name evidence="1" type="ORF">ASU33_16265</name>
</gene>
<accession>A0A9X0L5Z7</accession>
<sequence length="127" mass="13762">MWSENEMMDQHLGCAVDYRNNGIAGAKVGVNAKTRCSPAAVTPIKIAYLAALLLGTAFIPATNLELQRQAPVPLLAKPYSPFEAPRALLPTCVTYFGCLGEPKDQGRMLQARTTLRIIPEICPLHGL</sequence>
<dbReference type="AlphaFoldDB" id="A0A9X0L5Z7"/>
<dbReference type="EMBL" id="LNAL01000003">
    <property type="protein sequence ID" value="KUG09293.1"/>
    <property type="molecule type" value="Genomic_DNA"/>
</dbReference>
<dbReference type="Proteomes" id="UP000054223">
    <property type="component" value="Unassembled WGS sequence"/>
</dbReference>